<reference evidence="1 2" key="1">
    <citation type="submission" date="2020-08" db="EMBL/GenBank/DDBJ databases">
        <title>Functional genomics of gut bacteria from endangered species of beetles.</title>
        <authorList>
            <person name="Carlos-Shanley C."/>
        </authorList>
    </citation>
    <scope>NUCLEOTIDE SEQUENCE [LARGE SCALE GENOMIC DNA]</scope>
    <source>
        <strain evidence="1 2">S00179</strain>
    </source>
</reference>
<organism evidence="1 2">
    <name type="scientific">Pseudomonas nitroreducens</name>
    <dbReference type="NCBI Taxonomy" id="46680"/>
    <lineage>
        <taxon>Bacteria</taxon>
        <taxon>Pseudomonadati</taxon>
        <taxon>Pseudomonadota</taxon>
        <taxon>Gammaproteobacteria</taxon>
        <taxon>Pseudomonadales</taxon>
        <taxon>Pseudomonadaceae</taxon>
        <taxon>Pseudomonas</taxon>
    </lineage>
</organism>
<sequence length="328" mass="36648">MSTQAVTFDILLFTEKQAFAKQIAGPVAKHWPGKKIGFIVCRSIAGLFKLKNPDNRDQTIAFSEPQLQPWEYWPQVYSLEGEHDLKMVGEGLPPVERALRAAGEIVYACDPDYSGAYGFQSSLSRILGEESLNAKRKALWPTALDQASIVHGLQAQDMTTHSHAFLDAVRHGQAKRWFDWNYSQLALAAFTPALLGVGVPAEKAWVSKYALQILFRLKRSGAKEAHNLYRDRATASNPEVRWGSPISRLDISNQLLAAGLVEEVGNKLKISERGLAFLARVHPGCEDPRLPLRLREGMENWPASKPALESYLTEFFTLQFEMNKGLQA</sequence>
<protein>
    <submittedName>
        <fullName evidence="1">Uncharacterized protein</fullName>
    </submittedName>
</protein>
<accession>A0A7W7KFE1</accession>
<dbReference type="AlphaFoldDB" id="A0A7W7KFE1"/>
<comment type="caution">
    <text evidence="1">The sequence shown here is derived from an EMBL/GenBank/DDBJ whole genome shotgun (WGS) entry which is preliminary data.</text>
</comment>
<name>A0A7W7KFE1_PSENT</name>
<evidence type="ECO:0000313" key="1">
    <source>
        <dbReference type="EMBL" id="MBB4861223.1"/>
    </source>
</evidence>
<evidence type="ECO:0000313" key="2">
    <source>
        <dbReference type="Proteomes" id="UP000566995"/>
    </source>
</evidence>
<dbReference type="Proteomes" id="UP000566995">
    <property type="component" value="Unassembled WGS sequence"/>
</dbReference>
<dbReference type="RefSeq" id="WP_184585501.1">
    <property type="nucleotide sequence ID" value="NZ_JACHLI010000001.1"/>
</dbReference>
<gene>
    <name evidence="1" type="ORF">HNP46_000034</name>
</gene>
<dbReference type="EMBL" id="JACHLI010000001">
    <property type="protein sequence ID" value="MBB4861223.1"/>
    <property type="molecule type" value="Genomic_DNA"/>
</dbReference>
<proteinExistence type="predicted"/>